<dbReference type="PANTHER" id="PTHR48258:SF3">
    <property type="entry name" value="FK506-BINDING PROTEIN 4-LIKE ISOFORM X1"/>
    <property type="match status" value="1"/>
</dbReference>
<evidence type="ECO:0000313" key="3">
    <source>
        <dbReference type="EMBL" id="CAL1400210.1"/>
    </source>
</evidence>
<dbReference type="PANTHER" id="PTHR48258">
    <property type="entry name" value="DUF4218 DOMAIN-CONTAINING PROTEIN-RELATED"/>
    <property type="match status" value="1"/>
</dbReference>
<accession>A0AAV2FRH7</accession>
<gene>
    <name evidence="3" type="ORF">LTRI10_LOCUS40352</name>
</gene>
<keyword evidence="4" id="KW-1185">Reference proteome</keyword>
<sequence>MVTAGTQCFASSRDKNPIYSDITYYGVIQEIIELDYWVGKKVVLFKCDWVSSGRGLKQDDLGFTLVNFSRRMSDKEPFILASQAQQVFYVPDPIDSQWQVVIRTQPRDLCDMIEVEQDGDVDEHLQSETCNMIEVEQEMHSDDDNVDWIRSDVRGDLVDDPGESTAPNTSGIPDTEIEDDGVDHMETDEYNY</sequence>
<dbReference type="EMBL" id="OZ034820">
    <property type="protein sequence ID" value="CAL1400210.1"/>
    <property type="molecule type" value="Genomic_DNA"/>
</dbReference>
<dbReference type="Proteomes" id="UP001497516">
    <property type="component" value="Chromosome 7"/>
</dbReference>
<dbReference type="Pfam" id="PF13952">
    <property type="entry name" value="DUF4216"/>
    <property type="match status" value="1"/>
</dbReference>
<dbReference type="InterPro" id="IPR025312">
    <property type="entry name" value="DUF4216"/>
</dbReference>
<evidence type="ECO:0000259" key="2">
    <source>
        <dbReference type="Pfam" id="PF13952"/>
    </source>
</evidence>
<reference evidence="3 4" key="1">
    <citation type="submission" date="2024-04" db="EMBL/GenBank/DDBJ databases">
        <authorList>
            <person name="Fracassetti M."/>
        </authorList>
    </citation>
    <scope>NUCLEOTIDE SEQUENCE [LARGE SCALE GENOMIC DNA]</scope>
</reference>
<feature type="domain" description="DUF4216" evidence="2">
    <location>
        <begin position="32"/>
        <end position="101"/>
    </location>
</feature>
<evidence type="ECO:0000256" key="1">
    <source>
        <dbReference type="SAM" id="MobiDB-lite"/>
    </source>
</evidence>
<protein>
    <recommendedName>
        <fullName evidence="2">DUF4216 domain-containing protein</fullName>
    </recommendedName>
</protein>
<evidence type="ECO:0000313" key="4">
    <source>
        <dbReference type="Proteomes" id="UP001497516"/>
    </source>
</evidence>
<dbReference type="AlphaFoldDB" id="A0AAV2FRH7"/>
<proteinExistence type="predicted"/>
<organism evidence="3 4">
    <name type="scientific">Linum trigynum</name>
    <dbReference type="NCBI Taxonomy" id="586398"/>
    <lineage>
        <taxon>Eukaryota</taxon>
        <taxon>Viridiplantae</taxon>
        <taxon>Streptophyta</taxon>
        <taxon>Embryophyta</taxon>
        <taxon>Tracheophyta</taxon>
        <taxon>Spermatophyta</taxon>
        <taxon>Magnoliopsida</taxon>
        <taxon>eudicotyledons</taxon>
        <taxon>Gunneridae</taxon>
        <taxon>Pentapetalae</taxon>
        <taxon>rosids</taxon>
        <taxon>fabids</taxon>
        <taxon>Malpighiales</taxon>
        <taxon>Linaceae</taxon>
        <taxon>Linum</taxon>
    </lineage>
</organism>
<name>A0AAV2FRH7_9ROSI</name>
<feature type="compositionally biased region" description="Basic and acidic residues" evidence="1">
    <location>
        <begin position="182"/>
        <end position="192"/>
    </location>
</feature>
<feature type="region of interest" description="Disordered" evidence="1">
    <location>
        <begin position="154"/>
        <end position="192"/>
    </location>
</feature>